<gene>
    <name evidence="2" type="ORF">ROHU_006320</name>
</gene>
<dbReference type="Gene3D" id="2.60.120.40">
    <property type="match status" value="1"/>
</dbReference>
<feature type="compositionally biased region" description="Basic and acidic residues" evidence="1">
    <location>
        <begin position="374"/>
        <end position="389"/>
    </location>
</feature>
<feature type="compositionally biased region" description="Polar residues" evidence="1">
    <location>
        <begin position="765"/>
        <end position="776"/>
    </location>
</feature>
<dbReference type="PANTHER" id="PTHR46579">
    <property type="entry name" value="F5/8 TYPE C DOMAIN-CONTAINING PROTEIN-RELATED"/>
    <property type="match status" value="1"/>
</dbReference>
<feature type="region of interest" description="Disordered" evidence="1">
    <location>
        <begin position="692"/>
        <end position="740"/>
    </location>
</feature>
<dbReference type="InterPro" id="IPR008983">
    <property type="entry name" value="Tumour_necrosis_fac-like_dom"/>
</dbReference>
<feature type="compositionally biased region" description="Low complexity" evidence="1">
    <location>
        <begin position="726"/>
        <end position="735"/>
    </location>
</feature>
<protein>
    <submittedName>
        <fullName evidence="2">Uncharacterized protein</fullName>
    </submittedName>
</protein>
<dbReference type="AlphaFoldDB" id="A0A498MTW9"/>
<feature type="compositionally biased region" description="Polar residues" evidence="1">
    <location>
        <begin position="9"/>
        <end position="23"/>
    </location>
</feature>
<evidence type="ECO:0000313" key="3">
    <source>
        <dbReference type="Proteomes" id="UP000290572"/>
    </source>
</evidence>
<organism evidence="2 3">
    <name type="scientific">Labeo rohita</name>
    <name type="common">Indian major carp</name>
    <name type="synonym">Cyprinus rohita</name>
    <dbReference type="NCBI Taxonomy" id="84645"/>
    <lineage>
        <taxon>Eukaryota</taxon>
        <taxon>Metazoa</taxon>
        <taxon>Chordata</taxon>
        <taxon>Craniata</taxon>
        <taxon>Vertebrata</taxon>
        <taxon>Euteleostomi</taxon>
        <taxon>Actinopterygii</taxon>
        <taxon>Neopterygii</taxon>
        <taxon>Teleostei</taxon>
        <taxon>Ostariophysi</taxon>
        <taxon>Cypriniformes</taxon>
        <taxon>Cyprinidae</taxon>
        <taxon>Labeoninae</taxon>
        <taxon>Labeonini</taxon>
        <taxon>Labeo</taxon>
    </lineage>
</organism>
<dbReference type="EMBL" id="QBIY01012551">
    <property type="protein sequence ID" value="RXN24080.1"/>
    <property type="molecule type" value="Genomic_DNA"/>
</dbReference>
<dbReference type="STRING" id="84645.A0A498MTW9"/>
<dbReference type="Proteomes" id="UP000290572">
    <property type="component" value="Unassembled WGS sequence"/>
</dbReference>
<evidence type="ECO:0000313" key="2">
    <source>
        <dbReference type="EMBL" id="RXN24080.1"/>
    </source>
</evidence>
<keyword evidence="3" id="KW-1185">Reference proteome</keyword>
<feature type="compositionally biased region" description="Basic and acidic residues" evidence="1">
    <location>
        <begin position="40"/>
        <end position="62"/>
    </location>
</feature>
<name>A0A498MTW9_LABRO</name>
<feature type="compositionally biased region" description="Acidic residues" evidence="1">
    <location>
        <begin position="210"/>
        <end position="248"/>
    </location>
</feature>
<evidence type="ECO:0000256" key="1">
    <source>
        <dbReference type="SAM" id="MobiDB-lite"/>
    </source>
</evidence>
<feature type="compositionally biased region" description="Acidic residues" evidence="1">
    <location>
        <begin position="63"/>
        <end position="193"/>
    </location>
</feature>
<feature type="compositionally biased region" description="Basic and acidic residues" evidence="1">
    <location>
        <begin position="194"/>
        <end position="209"/>
    </location>
</feature>
<dbReference type="PANTHER" id="PTHR46579:SF1">
    <property type="entry name" value="F5_8 TYPE C DOMAIN-CONTAINING PROTEIN"/>
    <property type="match status" value="1"/>
</dbReference>
<feature type="compositionally biased region" description="Basic and acidic residues" evidence="1">
    <location>
        <begin position="249"/>
        <end position="265"/>
    </location>
</feature>
<sequence>MASKRQYKTFLNSDVTQPDTPRTSKYRKLQQKQIHLPNPTEEKSELESNKESEQEERQKDDVNANEEGEEDDGNIIEEGEEDDGNGQEDREEDDGSGNKEGEEDDGDGQDDREEDDGSGHEEGEEDDGSGQDDREEDDGSGHEEGEEDDGSGHEEGEEDDGNGQEDREEDDGSGNKEGEEDDGDGQDDREEDDGSGHEKGEEDDGSGHEEGEEDDGNGQEDREEDDGSGNKEGEEDDGDGQDDREEDDGSGHEKGEEDDGSGNKEGEEDDGDGQDDREEDDGSGHEEGEEDDGSGQEDREEDDGSGHEEDDGSGQEDREEDDGSGHEEGEEDDGSGQEEVEEEGGNEQEDREIEDRSEQEDREEENGSRQGQRPGKERSQGNEDSNQRKLKDLEQIGIKWRDSENVEHTSKVHSLLCSSDSIARPLLRNTKQFNGKYGCDFCLHYGGGPYTWETPEPPLRTEKDHFRHAMLATPAQPVMGVKGPSPLMELESFNMITGFVPEYQHSVCLGVTKQITSLWLDKRQIAFSAALTQSGGGNIGPFTADITLTYRNVFTNIGNAYNPITETAIESHICVDIYSVDKFNSFNNHMYMFYNEVIMSSNANDEDSWIESIEESQQQQTQTGEAIIDENVAVRRSTRLASKASFSPSISDWPLPKILEVLFKSHISVPTGATYEELFNLLCENIDVPAPHSPLPPPPAGKKNVQKRKNHEPASVTGAPKRACGSSSSARSSHSTIQNNDPVLSALSSIQSSITAMNSRIQALESGSTSRNSENLLYSGPASSSTASTTLQRPGTEQQVDDIIPATLPRRSMGSAVPVSTGAPFFPPSAAISHQLRSQIIAVTVETVTPSQCARDEPDL</sequence>
<proteinExistence type="predicted"/>
<feature type="region of interest" description="Disordered" evidence="1">
    <location>
        <begin position="765"/>
        <end position="798"/>
    </location>
</feature>
<comment type="caution">
    <text evidence="2">The sequence shown here is derived from an EMBL/GenBank/DDBJ whole genome shotgun (WGS) entry which is preliminary data.</text>
</comment>
<feature type="compositionally biased region" description="Acidic residues" evidence="1">
    <location>
        <begin position="266"/>
        <end position="364"/>
    </location>
</feature>
<accession>A0A498MTW9</accession>
<reference evidence="2 3" key="1">
    <citation type="submission" date="2018-03" db="EMBL/GenBank/DDBJ databases">
        <title>Draft genome sequence of Rohu Carp (Labeo rohita).</title>
        <authorList>
            <person name="Das P."/>
            <person name="Kushwaha B."/>
            <person name="Joshi C.G."/>
            <person name="Kumar D."/>
            <person name="Nagpure N.S."/>
            <person name="Sahoo L."/>
            <person name="Das S.P."/>
            <person name="Bit A."/>
            <person name="Patnaik S."/>
            <person name="Meher P.K."/>
            <person name="Jayasankar P."/>
            <person name="Koringa P.G."/>
            <person name="Patel N.V."/>
            <person name="Hinsu A.T."/>
            <person name="Kumar R."/>
            <person name="Pandey M."/>
            <person name="Agarwal S."/>
            <person name="Srivastava S."/>
            <person name="Singh M."/>
            <person name="Iquebal M.A."/>
            <person name="Jaiswal S."/>
            <person name="Angadi U.B."/>
            <person name="Kumar N."/>
            <person name="Raza M."/>
            <person name="Shah T.M."/>
            <person name="Rai A."/>
            <person name="Jena J.K."/>
        </authorList>
    </citation>
    <scope>NUCLEOTIDE SEQUENCE [LARGE SCALE GENOMIC DNA]</scope>
    <source>
        <strain evidence="2">DASCIFA01</strain>
        <tissue evidence="2">Testis</tissue>
    </source>
</reference>
<feature type="region of interest" description="Disordered" evidence="1">
    <location>
        <begin position="1"/>
        <end position="389"/>
    </location>
</feature>